<evidence type="ECO:0000313" key="1">
    <source>
        <dbReference type="EMBL" id="MFC4604343.1"/>
    </source>
</evidence>
<comment type="caution">
    <text evidence="1">The sequence shown here is derived from an EMBL/GenBank/DDBJ whole genome shotgun (WGS) entry which is preliminary data.</text>
</comment>
<name>A0ABV9FTJ1_9NOCA</name>
<proteinExistence type="predicted"/>
<organism evidence="1 2">
    <name type="scientific">Rhodococcus kronopolitis</name>
    <dbReference type="NCBI Taxonomy" id="1460226"/>
    <lineage>
        <taxon>Bacteria</taxon>
        <taxon>Bacillati</taxon>
        <taxon>Actinomycetota</taxon>
        <taxon>Actinomycetes</taxon>
        <taxon>Mycobacteriales</taxon>
        <taxon>Nocardiaceae</taxon>
        <taxon>Rhodococcus</taxon>
    </lineage>
</organism>
<keyword evidence="1" id="KW-0067">ATP-binding</keyword>
<dbReference type="InterPro" id="IPR036890">
    <property type="entry name" value="HATPase_C_sf"/>
</dbReference>
<dbReference type="GO" id="GO:0005524">
    <property type="term" value="F:ATP binding"/>
    <property type="evidence" value="ECO:0007669"/>
    <property type="project" value="UniProtKB-KW"/>
</dbReference>
<reference evidence="2" key="1">
    <citation type="journal article" date="2019" name="Int. J. Syst. Evol. Microbiol.">
        <title>The Global Catalogue of Microorganisms (GCM) 10K type strain sequencing project: providing services to taxonomists for standard genome sequencing and annotation.</title>
        <authorList>
            <consortium name="The Broad Institute Genomics Platform"/>
            <consortium name="The Broad Institute Genome Sequencing Center for Infectious Disease"/>
            <person name="Wu L."/>
            <person name="Ma J."/>
        </authorList>
    </citation>
    <scope>NUCLEOTIDE SEQUENCE [LARGE SCALE GENOMIC DNA]</scope>
    <source>
        <strain evidence="2">CCUG 54520</strain>
    </source>
</reference>
<protein>
    <submittedName>
        <fullName evidence="1">ATP-binding protein</fullName>
    </submittedName>
</protein>
<dbReference type="Proteomes" id="UP001595914">
    <property type="component" value="Unassembled WGS sequence"/>
</dbReference>
<dbReference type="EMBL" id="JBHSFO010000005">
    <property type="protein sequence ID" value="MFC4604343.1"/>
    <property type="molecule type" value="Genomic_DNA"/>
</dbReference>
<sequence>MPETQRSETGAAELRAPVELRVAAELTQLPVLRAMAETITLLNEFNLDEISDVKLAVDQICSELIGDAVDGAELVCRFQLGGKVLWVAISTSTRTAEAPDRQGFGWHVLRTLTDSIAVDREPLDTSTAGYRTTVELTKVKGGA</sequence>
<dbReference type="RefSeq" id="WP_378417081.1">
    <property type="nucleotide sequence ID" value="NZ_JBHSFO010000005.1"/>
</dbReference>
<evidence type="ECO:0000313" key="2">
    <source>
        <dbReference type="Proteomes" id="UP001595914"/>
    </source>
</evidence>
<accession>A0ABV9FTJ1</accession>
<dbReference type="Gene3D" id="3.30.565.10">
    <property type="entry name" value="Histidine kinase-like ATPase, C-terminal domain"/>
    <property type="match status" value="1"/>
</dbReference>
<gene>
    <name evidence="1" type="ORF">ACFO6S_11665</name>
</gene>
<keyword evidence="2" id="KW-1185">Reference proteome</keyword>
<keyword evidence="1" id="KW-0547">Nucleotide-binding</keyword>